<dbReference type="EMBL" id="RBLG01000006">
    <property type="protein sequence ID" value="RKS42785.1"/>
    <property type="molecule type" value="Genomic_DNA"/>
</dbReference>
<accession>A0A495NYE3</accession>
<keyword evidence="3" id="KW-1185">Reference proteome</keyword>
<evidence type="ECO:0000259" key="1">
    <source>
        <dbReference type="Pfam" id="PF20613"/>
    </source>
</evidence>
<sequence length="270" mass="30813">MPQLIFSNFAPMNKIDIRTVNVVQYVQALREGGSLPAIVKADDDFLYVIKFRGAGQGKKALIAEFIGGELARAIGLNVPELVFMDLDDSFSKTEPDEEIQDLLKFSVGLNLGLHFLSGSITYDPLVSEVDPLTASKVVLLDSIISNIDRTTKNTNLLHWNKELWIIDNGASFYFHHDWKTWENHLTRTFPLIKDHVLLQKASQLEEASKEILQYIGEDRIKEIIYSIPEDWLLSESDIMTSNEMREAYILFLKTRLSKIDILIKEARDAR</sequence>
<dbReference type="InterPro" id="IPR046748">
    <property type="entry name" value="HipA_2"/>
</dbReference>
<evidence type="ECO:0000313" key="3">
    <source>
        <dbReference type="Proteomes" id="UP000276282"/>
    </source>
</evidence>
<gene>
    <name evidence="2" type="ORF">BC962_3072</name>
</gene>
<organism evidence="2 3">
    <name type="scientific">Gillisia mitskevichiae</name>
    <dbReference type="NCBI Taxonomy" id="270921"/>
    <lineage>
        <taxon>Bacteria</taxon>
        <taxon>Pseudomonadati</taxon>
        <taxon>Bacteroidota</taxon>
        <taxon>Flavobacteriia</taxon>
        <taxon>Flavobacteriales</taxon>
        <taxon>Flavobacteriaceae</taxon>
        <taxon>Gillisia</taxon>
    </lineage>
</organism>
<protein>
    <recommendedName>
        <fullName evidence="1">HipA-like kinase domain-containing protein</fullName>
    </recommendedName>
</protein>
<proteinExistence type="predicted"/>
<dbReference type="AlphaFoldDB" id="A0A495NYE3"/>
<dbReference type="Proteomes" id="UP000276282">
    <property type="component" value="Unassembled WGS sequence"/>
</dbReference>
<name>A0A495NYE3_9FLAO</name>
<feature type="domain" description="HipA-like kinase" evidence="1">
    <location>
        <begin position="23"/>
        <end position="245"/>
    </location>
</feature>
<reference evidence="2 3" key="1">
    <citation type="submission" date="2018-10" db="EMBL/GenBank/DDBJ databases">
        <title>Genomic Encyclopedia of Archaeal and Bacterial Type Strains, Phase II (KMG-II): from individual species to whole genera.</title>
        <authorList>
            <person name="Goeker M."/>
        </authorList>
    </citation>
    <scope>NUCLEOTIDE SEQUENCE [LARGE SCALE GENOMIC DNA]</scope>
    <source>
        <strain evidence="2 3">DSM 19839</strain>
    </source>
</reference>
<dbReference type="Pfam" id="PF20613">
    <property type="entry name" value="HipA_2"/>
    <property type="match status" value="1"/>
</dbReference>
<evidence type="ECO:0000313" key="2">
    <source>
        <dbReference type="EMBL" id="RKS42785.1"/>
    </source>
</evidence>
<comment type="caution">
    <text evidence="2">The sequence shown here is derived from an EMBL/GenBank/DDBJ whole genome shotgun (WGS) entry which is preliminary data.</text>
</comment>